<dbReference type="Proteomes" id="UP000346198">
    <property type="component" value="Unassembled WGS sequence"/>
</dbReference>
<dbReference type="GO" id="GO:0090313">
    <property type="term" value="P:regulation of protein targeting to membrane"/>
    <property type="evidence" value="ECO:0007669"/>
    <property type="project" value="TreeGrafter"/>
</dbReference>
<feature type="region of interest" description="Disordered" evidence="1">
    <location>
        <begin position="688"/>
        <end position="726"/>
    </location>
</feature>
<evidence type="ECO:0000313" key="3">
    <source>
        <dbReference type="Proteomes" id="UP000346198"/>
    </source>
</evidence>
<reference evidence="2 3" key="1">
    <citation type="submission" date="2019-04" db="EMBL/GenBank/DDBJ databases">
        <authorList>
            <person name="Van Vliet M D."/>
        </authorList>
    </citation>
    <scope>NUCLEOTIDE SEQUENCE [LARGE SCALE GENOMIC DNA]</scope>
    <source>
        <strain evidence="2 3">F21</strain>
    </source>
</reference>
<feature type="compositionally biased region" description="Basic and acidic residues" evidence="1">
    <location>
        <begin position="688"/>
        <end position="711"/>
    </location>
</feature>
<sequence>MKAKRILGISLAAVFLILIALGCAIQFWLGPTLKQSAQRIGSKALGTSLAINELRINPFRGTIQLSGFSLANQGIFTHTNAASAASAEILLNMPSLLSQNVIIKKVRIERPQVTFESNTNTYNLGEFIKSARAYKPSSKKTKSKNAKQFTIQSVEITAARITVAHTEEPLQNLTLDIEQATGSMADGSVRFTGLQLSNPERISSTNLFSVAGLDIALEPDALRSARFHILDAQFRSPRAHMLTSSNTQGVKGFTGIIKYFVGLRKSWKATHQAQLLAKASQPASMKRFQLHNVSLNDFLLNLTDPSATNAAAKTSTLVSAGNLTLQYMDNTIQATNLALPNPSGFTATNLFHLASIDLEIEPHTLFSKHIVINQMKADSPVMHLQQTEERGNLSTWEAAARSLFKTAPPAAVGPPPQKQKHVAVENLQITNCVVTLALPETIKEKSKIVHGWNQITKMISLQKINPLHKYQGSGYVPCNPFAFTLLTFAGCTSKPTKGLTEIHDIYLGNLKGFSSPKLAHLNLLKIKVDPASKLTGTLIFTDVLFDSPTVFYERGFQVDNIKAFNTAIQQILTLSEETQPNASSGNAMPGSVAKKPGKKIIIDHLLVQNGTVRAKLSKLPTAPIPLPNIELHNIGKEEGGLQLRNTFSILGNTFYHHITSVATSASGLIGDTAKGIVHLPGDAWDFITGKDKKEATPPEEAPEKEAGEYHKNQSPAHHKKIHGRAF</sequence>
<dbReference type="InterPro" id="IPR052894">
    <property type="entry name" value="AsmA-related"/>
</dbReference>
<name>A0A6C2ULK8_9BACT</name>
<organism evidence="2 3">
    <name type="scientific">Pontiella sulfatireligans</name>
    <dbReference type="NCBI Taxonomy" id="2750658"/>
    <lineage>
        <taxon>Bacteria</taxon>
        <taxon>Pseudomonadati</taxon>
        <taxon>Kiritimatiellota</taxon>
        <taxon>Kiritimatiellia</taxon>
        <taxon>Kiritimatiellales</taxon>
        <taxon>Pontiellaceae</taxon>
        <taxon>Pontiella</taxon>
    </lineage>
</organism>
<dbReference type="EMBL" id="CAAHFH010000001">
    <property type="protein sequence ID" value="VGO20184.1"/>
    <property type="molecule type" value="Genomic_DNA"/>
</dbReference>
<proteinExistence type="predicted"/>
<dbReference type="Pfam" id="PF05359">
    <property type="entry name" value="DUF748"/>
    <property type="match status" value="1"/>
</dbReference>
<feature type="compositionally biased region" description="Basic residues" evidence="1">
    <location>
        <begin position="716"/>
        <end position="726"/>
    </location>
</feature>
<evidence type="ECO:0000256" key="1">
    <source>
        <dbReference type="SAM" id="MobiDB-lite"/>
    </source>
</evidence>
<dbReference type="PANTHER" id="PTHR30441:SF4">
    <property type="entry name" value="PROTEIN ASMA"/>
    <property type="match status" value="1"/>
</dbReference>
<protein>
    <submittedName>
        <fullName evidence="2">Uncharacterized protein</fullName>
    </submittedName>
</protein>
<keyword evidence="3" id="KW-1185">Reference proteome</keyword>
<dbReference type="PANTHER" id="PTHR30441">
    <property type="entry name" value="DUF748 DOMAIN-CONTAINING PROTEIN"/>
    <property type="match status" value="1"/>
</dbReference>
<gene>
    <name evidence="2" type="ORF">SCARR_02245</name>
</gene>
<dbReference type="RefSeq" id="WP_168433237.1">
    <property type="nucleotide sequence ID" value="NZ_CAAHFH010000001.1"/>
</dbReference>
<evidence type="ECO:0000313" key="2">
    <source>
        <dbReference type="EMBL" id="VGO20184.1"/>
    </source>
</evidence>
<dbReference type="GO" id="GO:0005886">
    <property type="term" value="C:plasma membrane"/>
    <property type="evidence" value="ECO:0007669"/>
    <property type="project" value="TreeGrafter"/>
</dbReference>
<dbReference type="InterPro" id="IPR008023">
    <property type="entry name" value="DUF748"/>
</dbReference>
<accession>A0A6C2ULK8</accession>
<dbReference type="AlphaFoldDB" id="A0A6C2ULK8"/>
<dbReference type="PROSITE" id="PS51257">
    <property type="entry name" value="PROKAR_LIPOPROTEIN"/>
    <property type="match status" value="1"/>
</dbReference>